<evidence type="ECO:0000313" key="1">
    <source>
        <dbReference type="EMBL" id="KAK3585295.1"/>
    </source>
</evidence>
<protein>
    <submittedName>
        <fullName evidence="1">Uncharacterized protein</fullName>
    </submittedName>
</protein>
<gene>
    <name evidence="1" type="ORF">CHS0354_040241</name>
</gene>
<proteinExistence type="predicted"/>
<comment type="caution">
    <text evidence="1">The sequence shown here is derived from an EMBL/GenBank/DDBJ whole genome shotgun (WGS) entry which is preliminary data.</text>
</comment>
<sequence>IGDASVGTIGGQFTLAGFLINCDGPRAVVKDEDPSNLLKSLWEESSNEGLRFQQKALR</sequence>
<accession>A0AAE0S5G4</accession>
<name>A0AAE0S5G4_9BIVA</name>
<evidence type="ECO:0000313" key="2">
    <source>
        <dbReference type="Proteomes" id="UP001195483"/>
    </source>
</evidence>
<dbReference type="EMBL" id="JAEAOA010002332">
    <property type="protein sequence ID" value="KAK3585295.1"/>
    <property type="molecule type" value="Genomic_DNA"/>
</dbReference>
<reference evidence="1" key="2">
    <citation type="journal article" date="2021" name="Genome Biol. Evol.">
        <title>Developing a high-quality reference genome for a parasitic bivalve with doubly uniparental inheritance (Bivalvia: Unionida).</title>
        <authorList>
            <person name="Smith C.H."/>
        </authorList>
    </citation>
    <scope>NUCLEOTIDE SEQUENCE</scope>
    <source>
        <strain evidence="1">CHS0354</strain>
        <tissue evidence="1">Mantle</tissue>
    </source>
</reference>
<organism evidence="1 2">
    <name type="scientific">Potamilus streckersoni</name>
    <dbReference type="NCBI Taxonomy" id="2493646"/>
    <lineage>
        <taxon>Eukaryota</taxon>
        <taxon>Metazoa</taxon>
        <taxon>Spiralia</taxon>
        <taxon>Lophotrochozoa</taxon>
        <taxon>Mollusca</taxon>
        <taxon>Bivalvia</taxon>
        <taxon>Autobranchia</taxon>
        <taxon>Heteroconchia</taxon>
        <taxon>Palaeoheterodonta</taxon>
        <taxon>Unionida</taxon>
        <taxon>Unionoidea</taxon>
        <taxon>Unionidae</taxon>
        <taxon>Ambleminae</taxon>
        <taxon>Lampsilini</taxon>
        <taxon>Potamilus</taxon>
    </lineage>
</organism>
<reference evidence="1" key="3">
    <citation type="submission" date="2023-05" db="EMBL/GenBank/DDBJ databases">
        <authorList>
            <person name="Smith C.H."/>
        </authorList>
    </citation>
    <scope>NUCLEOTIDE SEQUENCE</scope>
    <source>
        <strain evidence="1">CHS0354</strain>
        <tissue evidence="1">Mantle</tissue>
    </source>
</reference>
<dbReference type="AlphaFoldDB" id="A0AAE0S5G4"/>
<feature type="non-terminal residue" evidence="1">
    <location>
        <position position="58"/>
    </location>
</feature>
<keyword evidence="2" id="KW-1185">Reference proteome</keyword>
<feature type="non-terminal residue" evidence="1">
    <location>
        <position position="1"/>
    </location>
</feature>
<dbReference type="Proteomes" id="UP001195483">
    <property type="component" value="Unassembled WGS sequence"/>
</dbReference>
<reference evidence="1" key="1">
    <citation type="journal article" date="2021" name="Genome Biol. Evol.">
        <title>A High-Quality Reference Genome for a Parasitic Bivalve with Doubly Uniparental Inheritance (Bivalvia: Unionida).</title>
        <authorList>
            <person name="Smith C.H."/>
        </authorList>
    </citation>
    <scope>NUCLEOTIDE SEQUENCE</scope>
    <source>
        <strain evidence="1">CHS0354</strain>
    </source>
</reference>